<evidence type="ECO:0000256" key="3">
    <source>
        <dbReference type="ARBA" id="ARBA00022723"/>
    </source>
</evidence>
<feature type="binding site" evidence="6">
    <location>
        <position position="351"/>
    </location>
    <ligand>
        <name>Mn(2+)</name>
        <dbReference type="ChEBI" id="CHEBI:29035"/>
        <label>1</label>
    </ligand>
</feature>
<keyword evidence="5 6" id="KW-0413">Isomerase</keyword>
<dbReference type="GO" id="GO:0000287">
    <property type="term" value="F:magnesium ion binding"/>
    <property type="evidence" value="ECO:0007669"/>
    <property type="project" value="UniProtKB-UniRule"/>
</dbReference>
<dbReference type="InterPro" id="IPR010045">
    <property type="entry name" value="DeoB"/>
</dbReference>
<dbReference type="PANTHER" id="PTHR21110:SF0">
    <property type="entry name" value="PHOSPHOPENTOMUTASE"/>
    <property type="match status" value="1"/>
</dbReference>
<evidence type="ECO:0000313" key="9">
    <source>
        <dbReference type="EMBL" id="EEG53224.1"/>
    </source>
</evidence>
<dbReference type="Pfam" id="PF01676">
    <property type="entry name" value="Metalloenzyme"/>
    <property type="match status" value="1"/>
</dbReference>
<evidence type="ECO:0000256" key="4">
    <source>
        <dbReference type="ARBA" id="ARBA00023211"/>
    </source>
</evidence>
<comment type="similarity">
    <text evidence="1 6">Belongs to the phosphopentomutase family.</text>
</comment>
<dbReference type="Proteomes" id="UP000004756">
    <property type="component" value="Unassembled WGS sequence"/>
</dbReference>
<sequence length="417" mass="46436">MVFFWNAVDNTHYIEQFKEATMKPYKRIFTIVIDSMGIGDGPDAERFDDLGSDTLGHIDDHMPEFDIPNMAKLGIARLHPLKHVKAPERVLGYQLRLAETSVGKDTMTGHWEMMGLNITKPFKTYTDTGFPKELLDELSRRTGHKIVGNKSASGTEILDELGEHEIATGDMIVYTSADSVLQICGNEETFGLDELYRCCEIARELTLRDEWKVGRVIARPYVGRKKGEFKRTSNRHDYALKPTGPTALDALKAGGFDVISVGKIKDIFDGEGITEAYKSKSSVHGMEQTIELADKDFHGLCFTNLVDFDALWGHRRNPEGYGEELERFDKNLGVLLGKLREDDLLLITADHGNDPTYKGTDHTRERVPLLAYSPSMEGSAVLEDAPTFAVIGATIADNFGVEMPEGTIGSSILELLK</sequence>
<dbReference type="InterPro" id="IPR017850">
    <property type="entry name" value="Alkaline_phosphatase_core_sf"/>
</dbReference>
<comment type="pathway">
    <text evidence="6">Carbohydrate degradation; 2-deoxy-D-ribose 1-phosphate degradation; D-glyceraldehyde 3-phosphate and acetaldehyde from 2-deoxy-alpha-D-ribose 1-phosphate: step 1/2.</text>
</comment>
<accession>C0D624</accession>
<dbReference type="PIRSF" id="PIRSF001491">
    <property type="entry name" value="Ppentomutase"/>
    <property type="match status" value="1"/>
</dbReference>
<feature type="binding site" evidence="6">
    <location>
        <position position="314"/>
    </location>
    <ligand>
        <name>Mn(2+)</name>
        <dbReference type="ChEBI" id="CHEBI:29035"/>
        <label>2</label>
    </ligand>
</feature>
<dbReference type="CDD" id="cd16009">
    <property type="entry name" value="PPM"/>
    <property type="match status" value="1"/>
</dbReference>
<dbReference type="GO" id="GO:0006018">
    <property type="term" value="P:2-deoxyribose 1-phosphate catabolic process"/>
    <property type="evidence" value="ECO:0007669"/>
    <property type="project" value="UniProtKB-UniRule"/>
</dbReference>
<dbReference type="NCBIfam" id="NF003766">
    <property type="entry name" value="PRK05362.1"/>
    <property type="match status" value="1"/>
</dbReference>
<feature type="binding site" evidence="6">
    <location>
        <position position="34"/>
    </location>
    <ligand>
        <name>Mn(2+)</name>
        <dbReference type="ChEBI" id="CHEBI:29035"/>
        <label>1</label>
    </ligand>
</feature>
<keyword evidence="3 6" id="KW-0479">Metal-binding</keyword>
<organism evidence="9 10">
    <name type="scientific">[Clostridium] asparagiforme DSM 15981</name>
    <dbReference type="NCBI Taxonomy" id="518636"/>
    <lineage>
        <taxon>Bacteria</taxon>
        <taxon>Bacillati</taxon>
        <taxon>Bacillota</taxon>
        <taxon>Clostridia</taxon>
        <taxon>Lachnospirales</taxon>
        <taxon>Lachnospiraceae</taxon>
        <taxon>Enterocloster</taxon>
    </lineage>
</organism>
<gene>
    <name evidence="6 9" type="primary">deoB</name>
    <name evidence="9" type="ORF">CLOSTASPAR_04720</name>
</gene>
<evidence type="ECO:0000256" key="5">
    <source>
        <dbReference type="ARBA" id="ARBA00023235"/>
    </source>
</evidence>
<comment type="caution">
    <text evidence="9">The sequence shown here is derived from an EMBL/GenBank/DDBJ whole genome shotgun (WGS) entry which is preliminary data.</text>
</comment>
<evidence type="ECO:0000256" key="7">
    <source>
        <dbReference type="NCBIfam" id="TIGR01696"/>
    </source>
</evidence>
<feature type="binding site" evidence="6">
    <location>
        <position position="362"/>
    </location>
    <ligand>
        <name>Mn(2+)</name>
        <dbReference type="ChEBI" id="CHEBI:29035"/>
        <label>2</label>
    </ligand>
</feature>
<dbReference type="GO" id="GO:0030145">
    <property type="term" value="F:manganese ion binding"/>
    <property type="evidence" value="ECO:0007669"/>
    <property type="project" value="UniProtKB-UniRule"/>
</dbReference>
<dbReference type="EMBL" id="ACCJ01000389">
    <property type="protein sequence ID" value="EEG53224.1"/>
    <property type="molecule type" value="Genomic_DNA"/>
</dbReference>
<dbReference type="PANTHER" id="PTHR21110">
    <property type="entry name" value="PHOSPHOPENTOMUTASE"/>
    <property type="match status" value="1"/>
</dbReference>
<keyword evidence="4 6" id="KW-0464">Manganese</keyword>
<dbReference type="Gene3D" id="3.30.70.1250">
    <property type="entry name" value="Phosphopentomutase"/>
    <property type="match status" value="1"/>
</dbReference>
<comment type="catalytic activity">
    <reaction evidence="6">
        <text>2-deoxy-alpha-D-ribose 1-phosphate = 2-deoxy-D-ribose 5-phosphate</text>
        <dbReference type="Rhea" id="RHEA:27658"/>
        <dbReference type="ChEBI" id="CHEBI:57259"/>
        <dbReference type="ChEBI" id="CHEBI:62877"/>
        <dbReference type="EC" id="5.4.2.7"/>
    </reaction>
</comment>
<dbReference type="GO" id="GO:0043094">
    <property type="term" value="P:metabolic compound salvage"/>
    <property type="evidence" value="ECO:0007669"/>
    <property type="project" value="UniProtKB-UniRule"/>
</dbReference>
<dbReference type="GO" id="GO:0006015">
    <property type="term" value="P:5-phosphoribose 1-diphosphate biosynthetic process"/>
    <property type="evidence" value="ECO:0007669"/>
    <property type="project" value="UniProtKB-UniPathway"/>
</dbReference>
<dbReference type="GO" id="GO:0005829">
    <property type="term" value="C:cytosol"/>
    <property type="evidence" value="ECO:0007669"/>
    <property type="project" value="TreeGrafter"/>
</dbReference>
<protein>
    <recommendedName>
        <fullName evidence="6 7">Phosphopentomutase</fullName>
        <ecNumber evidence="6 7">5.4.2.7</ecNumber>
    </recommendedName>
    <alternativeName>
        <fullName evidence="6">Phosphodeoxyribomutase</fullName>
    </alternativeName>
</protein>
<dbReference type="Gene3D" id="3.40.720.10">
    <property type="entry name" value="Alkaline Phosphatase, subunit A"/>
    <property type="match status" value="1"/>
</dbReference>
<dbReference type="GO" id="GO:0008973">
    <property type="term" value="F:phosphopentomutase activity"/>
    <property type="evidence" value="ECO:0007669"/>
    <property type="project" value="UniProtKB-UniRule"/>
</dbReference>
<dbReference type="InterPro" id="IPR006124">
    <property type="entry name" value="Metalloenzyme"/>
</dbReference>
<evidence type="ECO:0000259" key="8">
    <source>
        <dbReference type="Pfam" id="PF01676"/>
    </source>
</evidence>
<evidence type="ECO:0000256" key="2">
    <source>
        <dbReference type="ARBA" id="ARBA00022490"/>
    </source>
</evidence>
<evidence type="ECO:0000256" key="1">
    <source>
        <dbReference type="ARBA" id="ARBA00010373"/>
    </source>
</evidence>
<keyword evidence="10" id="KW-1185">Reference proteome</keyword>
<dbReference type="EC" id="5.4.2.7" evidence="6 7"/>
<feature type="domain" description="Metalloenzyme" evidence="8">
    <location>
        <begin position="26"/>
        <end position="402"/>
    </location>
</feature>
<dbReference type="FunFam" id="3.30.70.1250:FF:000001">
    <property type="entry name" value="Phosphopentomutase"/>
    <property type="match status" value="1"/>
</dbReference>
<comment type="function">
    <text evidence="6">Isomerase that catalyzes the conversion of deoxy-ribose 1-phosphate (dRib-1-P) and ribose 1-phosphate (Rib-1-P) to deoxy-ribose 5-phosphate (dRib-5-P) and ribose 5-phosphate (Rib-5-P), respectively.</text>
</comment>
<proteinExistence type="inferred from homology"/>
<dbReference type="GO" id="GO:0009117">
    <property type="term" value="P:nucleotide metabolic process"/>
    <property type="evidence" value="ECO:0007669"/>
    <property type="project" value="UniProtKB-UniRule"/>
</dbReference>
<comment type="catalytic activity">
    <reaction evidence="6">
        <text>alpha-D-ribose 1-phosphate = D-ribose 5-phosphate</text>
        <dbReference type="Rhea" id="RHEA:18793"/>
        <dbReference type="ChEBI" id="CHEBI:57720"/>
        <dbReference type="ChEBI" id="CHEBI:78346"/>
        <dbReference type="EC" id="5.4.2.7"/>
    </reaction>
</comment>
<comment type="cofactor">
    <cofactor evidence="6">
        <name>Mn(2+)</name>
        <dbReference type="ChEBI" id="CHEBI:29035"/>
    </cofactor>
    <text evidence="6">Binds 2 manganese ions.</text>
</comment>
<keyword evidence="2 6" id="KW-0963">Cytoplasm</keyword>
<comment type="subcellular location">
    <subcellularLocation>
        <location evidence="6">Cytoplasm</location>
    </subcellularLocation>
</comment>
<feature type="binding site" evidence="6">
    <location>
        <position position="350"/>
    </location>
    <ligand>
        <name>Mn(2+)</name>
        <dbReference type="ChEBI" id="CHEBI:29035"/>
        <label>1</label>
    </ligand>
</feature>
<evidence type="ECO:0000256" key="6">
    <source>
        <dbReference type="HAMAP-Rule" id="MF_00740"/>
    </source>
</evidence>
<dbReference type="UniPathway" id="UPA00087">
    <property type="reaction ID" value="UER00173"/>
</dbReference>
<reference evidence="9 10" key="1">
    <citation type="submission" date="2009-02" db="EMBL/GenBank/DDBJ databases">
        <title>Draft genome sequence of Clostridium asparagiforme (DSM 15981).</title>
        <authorList>
            <person name="Sudarsanam P."/>
            <person name="Ley R."/>
            <person name="Guruge J."/>
            <person name="Turnbaugh P.J."/>
            <person name="Mahowald M."/>
            <person name="Liep D."/>
            <person name="Gordon J."/>
        </authorList>
    </citation>
    <scope>NUCLEOTIDE SEQUENCE [LARGE SCALE GENOMIC DNA]</scope>
    <source>
        <strain evidence="9 10">DSM 15981</strain>
    </source>
</reference>
<dbReference type="NCBIfam" id="TIGR01696">
    <property type="entry name" value="deoB"/>
    <property type="match status" value="1"/>
</dbReference>
<feature type="binding site" evidence="6">
    <location>
        <position position="309"/>
    </location>
    <ligand>
        <name>Mn(2+)</name>
        <dbReference type="ChEBI" id="CHEBI:29035"/>
        <label>2</label>
    </ligand>
</feature>
<dbReference type="SUPFAM" id="SSF143856">
    <property type="entry name" value="DeoB insert domain-like"/>
    <property type="match status" value="1"/>
</dbReference>
<dbReference type="SUPFAM" id="SSF53649">
    <property type="entry name" value="Alkaline phosphatase-like"/>
    <property type="match status" value="1"/>
</dbReference>
<dbReference type="HOGENOM" id="CLU_053861_0_0_9"/>
<dbReference type="AlphaFoldDB" id="C0D624"/>
<dbReference type="InterPro" id="IPR024052">
    <property type="entry name" value="Phosphopentomutase_DeoB_cap_sf"/>
</dbReference>
<evidence type="ECO:0000313" key="10">
    <source>
        <dbReference type="Proteomes" id="UP000004756"/>
    </source>
</evidence>
<dbReference type="HAMAP" id="MF_00740">
    <property type="entry name" value="Phosphopentomut"/>
    <property type="match status" value="1"/>
</dbReference>
<name>C0D624_9FIRM</name>